<dbReference type="GO" id="GO:0006355">
    <property type="term" value="P:regulation of DNA-templated transcription"/>
    <property type="evidence" value="ECO:0007669"/>
    <property type="project" value="InterPro"/>
</dbReference>
<organism evidence="3 4">
    <name type="scientific">Portibacter lacus</name>
    <dbReference type="NCBI Taxonomy" id="1099794"/>
    <lineage>
        <taxon>Bacteria</taxon>
        <taxon>Pseudomonadati</taxon>
        <taxon>Bacteroidota</taxon>
        <taxon>Saprospiria</taxon>
        <taxon>Saprospirales</taxon>
        <taxon>Haliscomenobacteraceae</taxon>
        <taxon>Portibacter</taxon>
    </lineage>
</organism>
<dbReference type="AlphaFoldDB" id="A0AA37SUK0"/>
<evidence type="ECO:0000256" key="1">
    <source>
        <dbReference type="ARBA" id="ARBA00008580"/>
    </source>
</evidence>
<proteinExistence type="inferred from homology"/>
<comment type="similarity">
    <text evidence="1">Belongs to the ParD antitoxin family.</text>
</comment>
<evidence type="ECO:0000256" key="2">
    <source>
        <dbReference type="ARBA" id="ARBA00022649"/>
    </source>
</evidence>
<dbReference type="NCBIfam" id="TIGR02606">
    <property type="entry name" value="antidote_CC2985"/>
    <property type="match status" value="1"/>
</dbReference>
<evidence type="ECO:0000313" key="4">
    <source>
        <dbReference type="Proteomes" id="UP001156666"/>
    </source>
</evidence>
<dbReference type="CDD" id="cd22231">
    <property type="entry name" value="RHH_NikR_HicB-like"/>
    <property type="match status" value="1"/>
</dbReference>
<accession>A0AA37SUK0</accession>
<dbReference type="EMBL" id="BSOH01000027">
    <property type="protein sequence ID" value="GLR19101.1"/>
    <property type="molecule type" value="Genomic_DNA"/>
</dbReference>
<dbReference type="SUPFAM" id="SSF47598">
    <property type="entry name" value="Ribbon-helix-helix"/>
    <property type="match status" value="1"/>
</dbReference>
<dbReference type="InterPro" id="IPR010985">
    <property type="entry name" value="Ribbon_hlx_hlx"/>
</dbReference>
<dbReference type="Proteomes" id="UP001156666">
    <property type="component" value="Unassembled WGS sequence"/>
</dbReference>
<reference evidence="3" key="1">
    <citation type="journal article" date="2014" name="Int. J. Syst. Evol. Microbiol.">
        <title>Complete genome sequence of Corynebacterium casei LMG S-19264T (=DSM 44701T), isolated from a smear-ripened cheese.</title>
        <authorList>
            <consortium name="US DOE Joint Genome Institute (JGI-PGF)"/>
            <person name="Walter F."/>
            <person name="Albersmeier A."/>
            <person name="Kalinowski J."/>
            <person name="Ruckert C."/>
        </authorList>
    </citation>
    <scope>NUCLEOTIDE SEQUENCE</scope>
    <source>
        <strain evidence="3">NBRC 108769</strain>
    </source>
</reference>
<protein>
    <recommendedName>
        <fullName evidence="5">Type II toxin-antitoxin system ParD family antitoxin</fullName>
    </recommendedName>
</protein>
<dbReference type="Pfam" id="PF03693">
    <property type="entry name" value="ParD_antitoxin"/>
    <property type="match status" value="1"/>
</dbReference>
<keyword evidence="4" id="KW-1185">Reference proteome</keyword>
<reference evidence="3" key="2">
    <citation type="submission" date="2023-01" db="EMBL/GenBank/DDBJ databases">
        <title>Draft genome sequence of Portibacter lacus strain NBRC 108769.</title>
        <authorList>
            <person name="Sun Q."/>
            <person name="Mori K."/>
        </authorList>
    </citation>
    <scope>NUCLEOTIDE SEQUENCE</scope>
    <source>
        <strain evidence="3">NBRC 108769</strain>
    </source>
</reference>
<dbReference type="PANTHER" id="PTHR36582:SF2">
    <property type="entry name" value="ANTITOXIN PARD"/>
    <property type="match status" value="1"/>
</dbReference>
<name>A0AA37SUK0_9BACT</name>
<gene>
    <name evidence="3" type="ORF">GCM10007940_37170</name>
</gene>
<evidence type="ECO:0000313" key="3">
    <source>
        <dbReference type="EMBL" id="GLR19101.1"/>
    </source>
</evidence>
<evidence type="ECO:0008006" key="5">
    <source>
        <dbReference type="Google" id="ProtNLM"/>
    </source>
</evidence>
<dbReference type="PANTHER" id="PTHR36582">
    <property type="entry name" value="ANTITOXIN PARD"/>
    <property type="match status" value="1"/>
</dbReference>
<keyword evidence="2" id="KW-1277">Toxin-antitoxin system</keyword>
<comment type="caution">
    <text evidence="3">The sequence shown here is derived from an EMBL/GenBank/DDBJ whole genome shotgun (WGS) entry which is preliminary data.</text>
</comment>
<sequence length="97" mass="11201">MLPKIGNFIKILEIMGKNTSVALGEHFEEFIKFRIKEGRYKNASEIIRAGLRLLEEEEQKYYALKAVIQEGIDSGIAVDFDPEEHLKQLKLQRTKHG</sequence>
<dbReference type="InterPro" id="IPR038296">
    <property type="entry name" value="ParD_sf"/>
</dbReference>
<dbReference type="InterPro" id="IPR022789">
    <property type="entry name" value="ParD"/>
</dbReference>
<dbReference type="Gene3D" id="6.10.10.120">
    <property type="entry name" value="Antitoxin ParD1-like"/>
    <property type="match status" value="1"/>
</dbReference>